<dbReference type="PROSITE" id="PS00524">
    <property type="entry name" value="SMB_1"/>
    <property type="match status" value="1"/>
</dbReference>
<dbReference type="Proteomes" id="UP001189429">
    <property type="component" value="Unassembled WGS sequence"/>
</dbReference>
<sequence>MRPCVPSARPSSRGSTMAAGGEGGASSGASAVPLPICRAGPMAGVGDKGPHGEAADTSSTLLAHEASEFADQCSPCWERRRRGGPGRGSAPGPASRGLAAGRLFVALAPAAVLLVLVVAFQPEATRRRVPAHQGGGGGADDPPDAPSASAPASFLEAFDGHDACDVSFADQDPRAECFCQVARNPGCSGRRCSCTVACPSDEASVRRHPNSVSFVGEKTAAGCSGKATSIVTVSKSYLTNLEDLKNTCPGRMTDLIAEMLRGGFQVYQQAVGPGAVRHCIKGDSTPGTPWLHVVTFCAEGEIDRMPSAGRFNWCATMTHESQAQWAATLATVWAGGQYSVPAPLPDSRPDVLPVAASGAGGLGSCREIGCGNHRPRPECSCNPACQQYGDCCSDYAATCEAASNAGEGSQCYFQYRDGGYNELCFCHSLGTQAAPARSAPATRAAAVTPSSEAAITASPSTTTTRPRAAWARPSRC</sequence>
<dbReference type="Pfam" id="PF01033">
    <property type="entry name" value="Somatomedin_B"/>
    <property type="match status" value="1"/>
</dbReference>
<comment type="caution">
    <text evidence="5">The sequence shown here is derived from an EMBL/GenBank/DDBJ whole genome shotgun (WGS) entry which is preliminary data.</text>
</comment>
<keyword evidence="1" id="KW-1015">Disulfide bond</keyword>
<dbReference type="EMBL" id="CAUYUJ010004958">
    <property type="protein sequence ID" value="CAK0811711.1"/>
    <property type="molecule type" value="Genomic_DNA"/>
</dbReference>
<keyword evidence="3" id="KW-0812">Transmembrane</keyword>
<feature type="region of interest" description="Disordered" evidence="2">
    <location>
        <begin position="76"/>
        <end position="95"/>
    </location>
</feature>
<reference evidence="5" key="1">
    <citation type="submission" date="2023-10" db="EMBL/GenBank/DDBJ databases">
        <authorList>
            <person name="Chen Y."/>
            <person name="Shah S."/>
            <person name="Dougan E. K."/>
            <person name="Thang M."/>
            <person name="Chan C."/>
        </authorList>
    </citation>
    <scope>NUCLEOTIDE SEQUENCE [LARGE SCALE GENOMIC DNA]</scope>
</reference>
<dbReference type="InterPro" id="IPR036024">
    <property type="entry name" value="Somatomedin_B-like_dom_sf"/>
</dbReference>
<evidence type="ECO:0000256" key="1">
    <source>
        <dbReference type="ARBA" id="ARBA00023157"/>
    </source>
</evidence>
<feature type="region of interest" description="Disordered" evidence="2">
    <location>
        <begin position="1"/>
        <end position="26"/>
    </location>
</feature>
<evidence type="ECO:0000313" key="6">
    <source>
        <dbReference type="Proteomes" id="UP001189429"/>
    </source>
</evidence>
<feature type="transmembrane region" description="Helical" evidence="3">
    <location>
        <begin position="103"/>
        <end position="120"/>
    </location>
</feature>
<feature type="region of interest" description="Disordered" evidence="2">
    <location>
        <begin position="127"/>
        <end position="151"/>
    </location>
</feature>
<keyword evidence="3" id="KW-1133">Transmembrane helix</keyword>
<dbReference type="SUPFAM" id="SSF90188">
    <property type="entry name" value="Somatomedin B domain"/>
    <property type="match status" value="1"/>
</dbReference>
<dbReference type="Gene3D" id="4.10.410.20">
    <property type="match status" value="1"/>
</dbReference>
<evidence type="ECO:0000259" key="4">
    <source>
        <dbReference type="PROSITE" id="PS50958"/>
    </source>
</evidence>
<name>A0ABN9QZ65_9DINO</name>
<feature type="region of interest" description="Disordered" evidence="2">
    <location>
        <begin position="450"/>
        <end position="476"/>
    </location>
</feature>
<keyword evidence="3" id="KW-0472">Membrane</keyword>
<accession>A0ABN9QZ65</accession>
<keyword evidence="6" id="KW-1185">Reference proteome</keyword>
<dbReference type="PROSITE" id="PS50958">
    <property type="entry name" value="SMB_2"/>
    <property type="match status" value="1"/>
</dbReference>
<evidence type="ECO:0000313" key="5">
    <source>
        <dbReference type="EMBL" id="CAK0811711.1"/>
    </source>
</evidence>
<feature type="domain" description="SMB" evidence="4">
    <location>
        <begin position="361"/>
        <end position="403"/>
    </location>
</feature>
<evidence type="ECO:0000256" key="3">
    <source>
        <dbReference type="SAM" id="Phobius"/>
    </source>
</evidence>
<dbReference type="InterPro" id="IPR001212">
    <property type="entry name" value="Somatomedin_B_dom"/>
</dbReference>
<gene>
    <name evidence="5" type="ORF">PCOR1329_LOCUS16220</name>
</gene>
<dbReference type="SMART" id="SM00201">
    <property type="entry name" value="SO"/>
    <property type="match status" value="1"/>
</dbReference>
<protein>
    <recommendedName>
        <fullName evidence="4">SMB domain-containing protein</fullName>
    </recommendedName>
</protein>
<organism evidence="5 6">
    <name type="scientific">Prorocentrum cordatum</name>
    <dbReference type="NCBI Taxonomy" id="2364126"/>
    <lineage>
        <taxon>Eukaryota</taxon>
        <taxon>Sar</taxon>
        <taxon>Alveolata</taxon>
        <taxon>Dinophyceae</taxon>
        <taxon>Prorocentrales</taxon>
        <taxon>Prorocentraceae</taxon>
        <taxon>Prorocentrum</taxon>
    </lineage>
</organism>
<evidence type="ECO:0000256" key="2">
    <source>
        <dbReference type="SAM" id="MobiDB-lite"/>
    </source>
</evidence>
<proteinExistence type="predicted"/>